<dbReference type="SMR" id="G4YU32"/>
<keyword evidence="2" id="KW-1185">Reference proteome</keyword>
<evidence type="ECO:0008006" key="3">
    <source>
        <dbReference type="Google" id="ProtNLM"/>
    </source>
</evidence>
<dbReference type="InterPro" id="IPR016197">
    <property type="entry name" value="Chromo-like_dom_sf"/>
</dbReference>
<proteinExistence type="predicted"/>
<dbReference type="InParanoid" id="G4YU32"/>
<accession>G4YU32</accession>
<dbReference type="KEGG" id="psoj:PHYSODRAFT_448299"/>
<protein>
    <recommendedName>
        <fullName evidence="3">Chromo domain-containing protein</fullName>
    </recommendedName>
</protein>
<reference evidence="1 2" key="1">
    <citation type="journal article" date="2006" name="Science">
        <title>Phytophthora genome sequences uncover evolutionary origins and mechanisms of pathogenesis.</title>
        <authorList>
            <person name="Tyler B.M."/>
            <person name="Tripathy S."/>
            <person name="Zhang X."/>
            <person name="Dehal P."/>
            <person name="Jiang R.H."/>
            <person name="Aerts A."/>
            <person name="Arredondo F.D."/>
            <person name="Baxter L."/>
            <person name="Bensasson D."/>
            <person name="Beynon J.L."/>
            <person name="Chapman J."/>
            <person name="Damasceno C.M."/>
            <person name="Dorrance A.E."/>
            <person name="Dou D."/>
            <person name="Dickerman A.W."/>
            <person name="Dubchak I.L."/>
            <person name="Garbelotto M."/>
            <person name="Gijzen M."/>
            <person name="Gordon S.G."/>
            <person name="Govers F."/>
            <person name="Grunwald N.J."/>
            <person name="Huang W."/>
            <person name="Ivors K.L."/>
            <person name="Jones R.W."/>
            <person name="Kamoun S."/>
            <person name="Krampis K."/>
            <person name="Lamour K.H."/>
            <person name="Lee M.K."/>
            <person name="McDonald W.H."/>
            <person name="Medina M."/>
            <person name="Meijer H.J."/>
            <person name="Nordberg E.K."/>
            <person name="Maclean D.J."/>
            <person name="Ospina-Giraldo M.D."/>
            <person name="Morris P.F."/>
            <person name="Phuntumart V."/>
            <person name="Putnam N.H."/>
            <person name="Rash S."/>
            <person name="Rose J.K."/>
            <person name="Sakihama Y."/>
            <person name="Salamov A.A."/>
            <person name="Savidor A."/>
            <person name="Scheuring C.F."/>
            <person name="Smith B.M."/>
            <person name="Sobral B.W."/>
            <person name="Terry A."/>
            <person name="Torto-Alalibo T.A."/>
            <person name="Win J."/>
            <person name="Xu Z."/>
            <person name="Zhang H."/>
            <person name="Grigoriev I.V."/>
            <person name="Rokhsar D.S."/>
            <person name="Boore J.L."/>
        </authorList>
    </citation>
    <scope>NUCLEOTIDE SEQUENCE [LARGE SCALE GENOMIC DNA]</scope>
    <source>
        <strain evidence="1 2">P6497</strain>
    </source>
</reference>
<organism evidence="1 2">
    <name type="scientific">Phytophthora sojae (strain P6497)</name>
    <name type="common">Soybean stem and root rot agent</name>
    <name type="synonym">Phytophthora megasperma f. sp. glycines</name>
    <dbReference type="NCBI Taxonomy" id="1094619"/>
    <lineage>
        <taxon>Eukaryota</taxon>
        <taxon>Sar</taxon>
        <taxon>Stramenopiles</taxon>
        <taxon>Oomycota</taxon>
        <taxon>Peronosporomycetes</taxon>
        <taxon>Peronosporales</taxon>
        <taxon>Peronosporaceae</taxon>
        <taxon>Phytophthora</taxon>
    </lineage>
</organism>
<feature type="non-terminal residue" evidence="1">
    <location>
        <position position="1"/>
    </location>
</feature>
<dbReference type="Gene3D" id="2.40.50.40">
    <property type="match status" value="1"/>
</dbReference>
<name>G4YU32_PHYSP</name>
<dbReference type="Proteomes" id="UP000002640">
    <property type="component" value="Unassembled WGS sequence"/>
</dbReference>
<sequence length="68" mass="8048">NADMHDYEVKVKWLGLETIEDSWEPLKMMREDVHRLLLQYLTARSDDGFLCAMMAAIDYKQSQRSTRP</sequence>
<evidence type="ECO:0000313" key="1">
    <source>
        <dbReference type="EMBL" id="EGZ23110.1"/>
    </source>
</evidence>
<feature type="non-terminal residue" evidence="1">
    <location>
        <position position="68"/>
    </location>
</feature>
<evidence type="ECO:0000313" key="2">
    <source>
        <dbReference type="Proteomes" id="UP000002640"/>
    </source>
</evidence>
<dbReference type="EMBL" id="JH159152">
    <property type="protein sequence ID" value="EGZ23110.1"/>
    <property type="molecule type" value="Genomic_DNA"/>
</dbReference>
<dbReference type="GeneID" id="20652857"/>
<dbReference type="SUPFAM" id="SSF54160">
    <property type="entry name" value="Chromo domain-like"/>
    <property type="match status" value="1"/>
</dbReference>
<gene>
    <name evidence="1" type="ORF">PHYSODRAFT_448299</name>
</gene>
<dbReference type="AlphaFoldDB" id="G4YU32"/>
<dbReference type="RefSeq" id="XP_009518398.1">
    <property type="nucleotide sequence ID" value="XM_009520103.1"/>
</dbReference>